<dbReference type="EMBL" id="FMXQ01000003">
    <property type="protein sequence ID" value="SDB21376.1"/>
    <property type="molecule type" value="Genomic_DNA"/>
</dbReference>
<gene>
    <name evidence="8" type="ORF">SAMN02982931_01588</name>
</gene>
<dbReference type="STRING" id="665467.SAMN02982931_01588"/>
<comment type="subcellular location">
    <subcellularLocation>
        <location evidence="1">Cell membrane</location>
        <topology evidence="1">Multi-pass membrane protein</topology>
    </subcellularLocation>
</comment>
<evidence type="ECO:0000313" key="8">
    <source>
        <dbReference type="EMBL" id="SDB21376.1"/>
    </source>
</evidence>
<evidence type="ECO:0000256" key="1">
    <source>
        <dbReference type="ARBA" id="ARBA00004651"/>
    </source>
</evidence>
<evidence type="ECO:0000259" key="7">
    <source>
        <dbReference type="Pfam" id="PF13396"/>
    </source>
</evidence>
<evidence type="ECO:0000256" key="4">
    <source>
        <dbReference type="ARBA" id="ARBA00022989"/>
    </source>
</evidence>
<evidence type="ECO:0000256" key="5">
    <source>
        <dbReference type="ARBA" id="ARBA00023136"/>
    </source>
</evidence>
<dbReference type="InterPro" id="IPR027379">
    <property type="entry name" value="CLS_N"/>
</dbReference>
<accession>A0A1G6BL87</accession>
<name>A0A1G6BL87_9HYPH</name>
<organism evidence="8 9">
    <name type="scientific">Bauldia litoralis</name>
    <dbReference type="NCBI Taxonomy" id="665467"/>
    <lineage>
        <taxon>Bacteria</taxon>
        <taxon>Pseudomonadati</taxon>
        <taxon>Pseudomonadota</taxon>
        <taxon>Alphaproteobacteria</taxon>
        <taxon>Hyphomicrobiales</taxon>
        <taxon>Kaistiaceae</taxon>
        <taxon>Bauldia</taxon>
    </lineage>
</organism>
<keyword evidence="3 6" id="KW-0812">Transmembrane</keyword>
<keyword evidence="9" id="KW-1185">Reference proteome</keyword>
<keyword evidence="4 6" id="KW-1133">Transmembrane helix</keyword>
<sequence length="62" mass="6537">MEYGIVGLIVVILDIYAIYKTLTSGADTTAKLLWTLGIVIFPVVGFIVWLIAGPKGGGEVVA</sequence>
<evidence type="ECO:0000256" key="2">
    <source>
        <dbReference type="ARBA" id="ARBA00022475"/>
    </source>
</evidence>
<feature type="domain" description="Cardiolipin synthase N-terminal" evidence="7">
    <location>
        <begin position="12"/>
        <end position="54"/>
    </location>
</feature>
<proteinExistence type="predicted"/>
<protein>
    <submittedName>
        <fullName evidence="8">Phospholipase_D-nuclease N-terminal</fullName>
    </submittedName>
</protein>
<evidence type="ECO:0000256" key="6">
    <source>
        <dbReference type="SAM" id="Phobius"/>
    </source>
</evidence>
<keyword evidence="5 6" id="KW-0472">Membrane</keyword>
<keyword evidence="2" id="KW-1003">Cell membrane</keyword>
<dbReference type="GO" id="GO:0005886">
    <property type="term" value="C:plasma membrane"/>
    <property type="evidence" value="ECO:0007669"/>
    <property type="project" value="UniProtKB-SubCell"/>
</dbReference>
<dbReference type="RefSeq" id="WP_090875878.1">
    <property type="nucleotide sequence ID" value="NZ_FMXQ01000003.1"/>
</dbReference>
<feature type="transmembrane region" description="Helical" evidence="6">
    <location>
        <begin position="6"/>
        <end position="22"/>
    </location>
</feature>
<dbReference type="Pfam" id="PF13396">
    <property type="entry name" value="PLDc_N"/>
    <property type="match status" value="1"/>
</dbReference>
<dbReference type="AlphaFoldDB" id="A0A1G6BL87"/>
<reference evidence="8 9" key="1">
    <citation type="submission" date="2016-10" db="EMBL/GenBank/DDBJ databases">
        <authorList>
            <person name="de Groot N.N."/>
        </authorList>
    </citation>
    <scope>NUCLEOTIDE SEQUENCE [LARGE SCALE GENOMIC DNA]</scope>
    <source>
        <strain evidence="8 9">ATCC 35022</strain>
    </source>
</reference>
<evidence type="ECO:0000313" key="9">
    <source>
        <dbReference type="Proteomes" id="UP000199071"/>
    </source>
</evidence>
<evidence type="ECO:0000256" key="3">
    <source>
        <dbReference type="ARBA" id="ARBA00022692"/>
    </source>
</evidence>
<dbReference type="Proteomes" id="UP000199071">
    <property type="component" value="Unassembled WGS sequence"/>
</dbReference>
<feature type="transmembrane region" description="Helical" evidence="6">
    <location>
        <begin position="34"/>
        <end position="52"/>
    </location>
</feature>